<comment type="caution">
    <text evidence="13">The sequence shown here is derived from an EMBL/GenBank/DDBJ whole genome shotgun (WGS) entry which is preliminary data.</text>
</comment>
<name>A0A8K0URT4_9AGAR</name>
<keyword evidence="9 12" id="KW-0472">Membrane</keyword>
<proteinExistence type="predicted"/>
<keyword evidence="14" id="KW-1185">Reference proteome</keyword>
<keyword evidence="11" id="KW-1208">Phospholipid metabolism</keyword>
<evidence type="ECO:0000256" key="5">
    <source>
        <dbReference type="ARBA" id="ARBA00022692"/>
    </source>
</evidence>
<evidence type="ECO:0000313" key="14">
    <source>
        <dbReference type="Proteomes" id="UP000813824"/>
    </source>
</evidence>
<dbReference type="OrthoDB" id="422086at2759"/>
<keyword evidence="6" id="KW-0256">Endoplasmic reticulum</keyword>
<accession>A0A8K0URT4</accession>
<feature type="transmembrane region" description="Helical" evidence="12">
    <location>
        <begin position="196"/>
        <end position="215"/>
    </location>
</feature>
<keyword evidence="2" id="KW-0444">Lipid biosynthesis</keyword>
<dbReference type="GO" id="GO:0032259">
    <property type="term" value="P:methylation"/>
    <property type="evidence" value="ECO:0007669"/>
    <property type="project" value="UniProtKB-KW"/>
</dbReference>
<evidence type="ECO:0000256" key="7">
    <source>
        <dbReference type="ARBA" id="ARBA00022989"/>
    </source>
</evidence>
<gene>
    <name evidence="13" type="ORF">BXZ70DRAFT_999699</name>
</gene>
<feature type="transmembrane region" description="Helical" evidence="12">
    <location>
        <begin position="162"/>
        <end position="184"/>
    </location>
</feature>
<dbReference type="GO" id="GO:0008168">
    <property type="term" value="F:methyltransferase activity"/>
    <property type="evidence" value="ECO:0007669"/>
    <property type="project" value="UniProtKB-KW"/>
</dbReference>
<keyword evidence="3" id="KW-0489">Methyltransferase</keyword>
<reference evidence="13" key="1">
    <citation type="journal article" date="2021" name="New Phytol.">
        <title>Evolutionary innovations through gain and loss of genes in the ectomycorrhizal Boletales.</title>
        <authorList>
            <person name="Wu G."/>
            <person name="Miyauchi S."/>
            <person name="Morin E."/>
            <person name="Kuo A."/>
            <person name="Drula E."/>
            <person name="Varga T."/>
            <person name="Kohler A."/>
            <person name="Feng B."/>
            <person name="Cao Y."/>
            <person name="Lipzen A."/>
            <person name="Daum C."/>
            <person name="Hundley H."/>
            <person name="Pangilinan J."/>
            <person name="Johnson J."/>
            <person name="Barry K."/>
            <person name="LaButti K."/>
            <person name="Ng V."/>
            <person name="Ahrendt S."/>
            <person name="Min B."/>
            <person name="Choi I.G."/>
            <person name="Park H."/>
            <person name="Plett J.M."/>
            <person name="Magnuson J."/>
            <person name="Spatafora J.W."/>
            <person name="Nagy L.G."/>
            <person name="Henrissat B."/>
            <person name="Grigoriev I.V."/>
            <person name="Yang Z.L."/>
            <person name="Xu J."/>
            <person name="Martin F.M."/>
        </authorList>
    </citation>
    <scope>NUCLEOTIDE SEQUENCE</scope>
    <source>
        <strain evidence="13">KKN 215</strain>
    </source>
</reference>
<evidence type="ECO:0000256" key="8">
    <source>
        <dbReference type="ARBA" id="ARBA00023098"/>
    </source>
</evidence>
<dbReference type="EMBL" id="JAEVFJ010000011">
    <property type="protein sequence ID" value="KAH8101793.1"/>
    <property type="molecule type" value="Genomic_DNA"/>
</dbReference>
<dbReference type="Pfam" id="PF04191">
    <property type="entry name" value="PEMT"/>
    <property type="match status" value="1"/>
</dbReference>
<evidence type="ECO:0008006" key="15">
    <source>
        <dbReference type="Google" id="ProtNLM"/>
    </source>
</evidence>
<evidence type="ECO:0000256" key="9">
    <source>
        <dbReference type="ARBA" id="ARBA00023136"/>
    </source>
</evidence>
<dbReference type="InterPro" id="IPR052527">
    <property type="entry name" value="Metal_cation-efflux_comp"/>
</dbReference>
<dbReference type="Proteomes" id="UP000813824">
    <property type="component" value="Unassembled WGS sequence"/>
</dbReference>
<keyword evidence="8" id="KW-0443">Lipid metabolism</keyword>
<dbReference type="PANTHER" id="PTHR43847:SF1">
    <property type="entry name" value="BLL3993 PROTEIN"/>
    <property type="match status" value="1"/>
</dbReference>
<dbReference type="AlphaFoldDB" id="A0A8K0URT4"/>
<dbReference type="InterPro" id="IPR007318">
    <property type="entry name" value="Phopholipid_MeTrfase"/>
</dbReference>
<evidence type="ECO:0000256" key="6">
    <source>
        <dbReference type="ARBA" id="ARBA00022824"/>
    </source>
</evidence>
<feature type="transmembrane region" description="Helical" evidence="12">
    <location>
        <begin position="109"/>
        <end position="128"/>
    </location>
</feature>
<keyword evidence="4" id="KW-0949">S-adenosyl-L-methionine</keyword>
<keyword evidence="5 12" id="KW-0812">Transmembrane</keyword>
<evidence type="ECO:0000256" key="10">
    <source>
        <dbReference type="ARBA" id="ARBA00023209"/>
    </source>
</evidence>
<dbReference type="PANTHER" id="PTHR43847">
    <property type="entry name" value="BLL3993 PROTEIN"/>
    <property type="match status" value="1"/>
</dbReference>
<evidence type="ECO:0000256" key="4">
    <source>
        <dbReference type="ARBA" id="ARBA00022691"/>
    </source>
</evidence>
<evidence type="ECO:0000256" key="11">
    <source>
        <dbReference type="ARBA" id="ARBA00023264"/>
    </source>
</evidence>
<dbReference type="Gene3D" id="1.20.120.1630">
    <property type="match status" value="1"/>
</dbReference>
<evidence type="ECO:0000256" key="1">
    <source>
        <dbReference type="ARBA" id="ARBA00004127"/>
    </source>
</evidence>
<dbReference type="GO" id="GO:0012505">
    <property type="term" value="C:endomembrane system"/>
    <property type="evidence" value="ECO:0007669"/>
    <property type="project" value="UniProtKB-SubCell"/>
</dbReference>
<evidence type="ECO:0000256" key="12">
    <source>
        <dbReference type="SAM" id="Phobius"/>
    </source>
</evidence>
<keyword evidence="3" id="KW-0808">Transferase</keyword>
<keyword evidence="10" id="KW-0594">Phospholipid biosynthesis</keyword>
<comment type="subcellular location">
    <subcellularLocation>
        <location evidence="1">Endomembrane system</location>
        <topology evidence="1">Multi-pass membrane protein</topology>
    </subcellularLocation>
</comment>
<organism evidence="13 14">
    <name type="scientific">Cristinia sonorae</name>
    <dbReference type="NCBI Taxonomy" id="1940300"/>
    <lineage>
        <taxon>Eukaryota</taxon>
        <taxon>Fungi</taxon>
        <taxon>Dikarya</taxon>
        <taxon>Basidiomycota</taxon>
        <taxon>Agaricomycotina</taxon>
        <taxon>Agaricomycetes</taxon>
        <taxon>Agaricomycetidae</taxon>
        <taxon>Agaricales</taxon>
        <taxon>Pleurotineae</taxon>
        <taxon>Stephanosporaceae</taxon>
        <taxon>Cristinia</taxon>
    </lineage>
</organism>
<evidence type="ECO:0000256" key="3">
    <source>
        <dbReference type="ARBA" id="ARBA00022603"/>
    </source>
</evidence>
<protein>
    <recommendedName>
        <fullName evidence="15">Protein-S-isoprenylcysteine O-methyltransferase</fullName>
    </recommendedName>
</protein>
<evidence type="ECO:0000256" key="2">
    <source>
        <dbReference type="ARBA" id="ARBA00022516"/>
    </source>
</evidence>
<evidence type="ECO:0000313" key="13">
    <source>
        <dbReference type="EMBL" id="KAH8101793.1"/>
    </source>
</evidence>
<sequence length="248" mass="28339">MSAFPPSLYRVPFILVNTVMGQIATMPPNRTPDNEERKRYDVNKSREPLSAVMSWYLPTFWLIQHALNISELYVTLATVYPSVRSPLLLSILLPSSTVTSLAYRLRVTPLFIAGCLLGTFGSLLRLACYRHLGRHFTFELALRKEHKLITDGPYSIVRHPSYLGSTCYFTGLLMGQFSVGSWWTEAAMWSTGLGKVIGAWWLVYVVFLLVSLVVIRVPKEDKVLRDEFGKQWVEWSKKTPYRVIPGIY</sequence>
<dbReference type="GO" id="GO:0006656">
    <property type="term" value="P:phosphatidylcholine biosynthetic process"/>
    <property type="evidence" value="ECO:0007669"/>
    <property type="project" value="UniProtKB-UniPathway"/>
</dbReference>
<dbReference type="UniPathway" id="UPA00753"/>
<keyword evidence="7 12" id="KW-1133">Transmembrane helix</keyword>